<evidence type="ECO:0000313" key="2">
    <source>
        <dbReference type="EMBL" id="RZU35467.1"/>
    </source>
</evidence>
<dbReference type="Pfam" id="PF07883">
    <property type="entry name" value="Cupin_2"/>
    <property type="match status" value="1"/>
</dbReference>
<dbReference type="InterPro" id="IPR052535">
    <property type="entry name" value="Bacilysin_H2HPP_isomerase"/>
</dbReference>
<dbReference type="Proteomes" id="UP000292958">
    <property type="component" value="Unassembled WGS sequence"/>
</dbReference>
<dbReference type="RefSeq" id="WP_130423745.1">
    <property type="nucleotide sequence ID" value="NZ_SHKW01000002.1"/>
</dbReference>
<evidence type="ECO:0000259" key="1">
    <source>
        <dbReference type="Pfam" id="PF07883"/>
    </source>
</evidence>
<dbReference type="InterPro" id="IPR025499">
    <property type="entry name" value="KdgF"/>
</dbReference>
<gene>
    <name evidence="2" type="ORF">BDD14_5517</name>
</gene>
<name>A0A4Q7YDT2_9BACT</name>
<dbReference type="EMBL" id="SHKW01000002">
    <property type="protein sequence ID" value="RZU35467.1"/>
    <property type="molecule type" value="Genomic_DNA"/>
</dbReference>
<dbReference type="PANTHER" id="PTHR40112:SF1">
    <property type="entry name" value="H2HPP ISOMERASE"/>
    <property type="match status" value="1"/>
</dbReference>
<reference evidence="2 3" key="1">
    <citation type="submission" date="2019-02" db="EMBL/GenBank/DDBJ databases">
        <title>Genomic Encyclopedia of Archaeal and Bacterial Type Strains, Phase II (KMG-II): from individual species to whole genera.</title>
        <authorList>
            <person name="Goeker M."/>
        </authorList>
    </citation>
    <scope>NUCLEOTIDE SEQUENCE [LARGE SCALE GENOMIC DNA]</scope>
    <source>
        <strain evidence="2 3">DSM 18101</strain>
    </source>
</reference>
<feature type="domain" description="Cupin type-2" evidence="1">
    <location>
        <begin position="39"/>
        <end position="99"/>
    </location>
</feature>
<organism evidence="2 3">
    <name type="scientific">Edaphobacter modestus</name>
    <dbReference type="NCBI Taxonomy" id="388466"/>
    <lineage>
        <taxon>Bacteria</taxon>
        <taxon>Pseudomonadati</taxon>
        <taxon>Acidobacteriota</taxon>
        <taxon>Terriglobia</taxon>
        <taxon>Terriglobales</taxon>
        <taxon>Acidobacteriaceae</taxon>
        <taxon>Edaphobacter</taxon>
    </lineage>
</organism>
<dbReference type="PANTHER" id="PTHR40112">
    <property type="entry name" value="H2HPP ISOMERASE"/>
    <property type="match status" value="1"/>
</dbReference>
<comment type="caution">
    <text evidence="2">The sequence shown here is derived from an EMBL/GenBank/DDBJ whole genome shotgun (WGS) entry which is preliminary data.</text>
</comment>
<sequence>MDDPKDRPSYVRWKDVEVEELSPLIGRQFVVGKDVMVARVLLKKGANVPLHHHHNEQITYILEGALEFLIAGERIVVRAGEVLCIPPNVPHEANALEDTVDVDIFNPPRQDWIDRDDAYLRRGTTAEKG</sequence>
<protein>
    <submittedName>
        <fullName evidence="2">Cupin domain</fullName>
    </submittedName>
</protein>
<dbReference type="InterPro" id="IPR011051">
    <property type="entry name" value="RmlC_Cupin_sf"/>
</dbReference>
<dbReference type="CDD" id="cd02238">
    <property type="entry name" value="cupin_KdgF"/>
    <property type="match status" value="1"/>
</dbReference>
<dbReference type="PIRSF" id="PIRSF029883">
    <property type="entry name" value="KdgF"/>
    <property type="match status" value="1"/>
</dbReference>
<dbReference type="OrthoDB" id="9811153at2"/>
<proteinExistence type="predicted"/>
<dbReference type="InterPro" id="IPR014710">
    <property type="entry name" value="RmlC-like_jellyroll"/>
</dbReference>
<dbReference type="AlphaFoldDB" id="A0A4Q7YDT2"/>
<dbReference type="InterPro" id="IPR013096">
    <property type="entry name" value="Cupin_2"/>
</dbReference>
<accession>A0A4Q7YDT2</accession>
<evidence type="ECO:0000313" key="3">
    <source>
        <dbReference type="Proteomes" id="UP000292958"/>
    </source>
</evidence>
<dbReference type="SUPFAM" id="SSF51182">
    <property type="entry name" value="RmlC-like cupins"/>
    <property type="match status" value="1"/>
</dbReference>
<keyword evidence="3" id="KW-1185">Reference proteome</keyword>
<dbReference type="Gene3D" id="2.60.120.10">
    <property type="entry name" value="Jelly Rolls"/>
    <property type="match status" value="1"/>
</dbReference>